<sequence length="173" mass="19311">MTSLARTIVDIARTCDLPTALVAAESALSQDLVQRGDWDEVLDQLPRWPGVNLAQRSLELATPDCADPLLSWCRGLFLTLGLPNPLCAVSVSHQEHAVGRFDFVWPDQAVMVMLDRTDATTEVQLRRLRDLRKQEDLMRMQGYIVLTVTTHELIHQARDVVARINAALTRAAA</sequence>
<evidence type="ECO:0000313" key="1">
    <source>
        <dbReference type="EMBL" id="CAB4535278.1"/>
    </source>
</evidence>
<proteinExistence type="predicted"/>
<dbReference type="AlphaFoldDB" id="A0A6J6BAD4"/>
<organism evidence="1">
    <name type="scientific">freshwater metagenome</name>
    <dbReference type="NCBI Taxonomy" id="449393"/>
    <lineage>
        <taxon>unclassified sequences</taxon>
        <taxon>metagenomes</taxon>
        <taxon>ecological metagenomes</taxon>
    </lineage>
</organism>
<protein>
    <submittedName>
        <fullName evidence="1">Unannotated protein</fullName>
    </submittedName>
</protein>
<accession>A0A6J6BAD4</accession>
<gene>
    <name evidence="1" type="ORF">UFOPK1446_00096</name>
</gene>
<dbReference type="EMBL" id="CAEZSO010000008">
    <property type="protein sequence ID" value="CAB4535278.1"/>
    <property type="molecule type" value="Genomic_DNA"/>
</dbReference>
<name>A0A6J6BAD4_9ZZZZ</name>
<reference evidence="1" key="1">
    <citation type="submission" date="2020-05" db="EMBL/GenBank/DDBJ databases">
        <authorList>
            <person name="Chiriac C."/>
            <person name="Salcher M."/>
            <person name="Ghai R."/>
            <person name="Kavagutti S V."/>
        </authorList>
    </citation>
    <scope>NUCLEOTIDE SEQUENCE</scope>
</reference>